<evidence type="ECO:0000259" key="4">
    <source>
        <dbReference type="Pfam" id="PF12247"/>
    </source>
</evidence>
<dbReference type="Gene3D" id="3.40.50.1010">
    <property type="entry name" value="5'-nuclease"/>
    <property type="match status" value="1"/>
</dbReference>
<evidence type="ECO:0000256" key="1">
    <source>
        <dbReference type="ARBA" id="ARBA00022845"/>
    </source>
</evidence>
<dbReference type="Pfam" id="PF12246">
    <property type="entry name" value="MKT1_C"/>
    <property type="match status" value="1"/>
</dbReference>
<proteinExistence type="inferred from homology"/>
<dbReference type="OrthoDB" id="17262at2759"/>
<comment type="similarity">
    <text evidence="2">Belongs to the XPG/RAD2 endonuclease family.</text>
</comment>
<keyword evidence="6" id="KW-1185">Reference proteome</keyword>
<dbReference type="Pfam" id="PF12247">
    <property type="entry name" value="MKT1_N"/>
    <property type="match status" value="1"/>
</dbReference>
<sequence>MEAAAFDTWAAQAQLPNTQALKDIGHPTEPPFIGVDARHFLEQLYLPYEEEDYLAALGGFPLAFETQIIEVINEIESLGCRLHFVFNGLQTNFDEPQFDNSVSETIARAFKVYKQNLEVEQARDLFTSSGFPDINWICTAFKIILGKHEKPFTVAPFKAHAQLVYALQHGAVDAVYGSSELFLYGVPKVITKIRIQAKASDIQNDDTNGRSESKSGIEASKIVWLELDQCLKMLGDISFELFQNAMFLTGIKGLEPFHPLRDSLDAQTSLPFKEVVATLSQLDGNIFHFCERYPPALRGDWLDRYMRAYQAIKHMVIMFDYETVKPRTYPTEEEAGRIPMDIHELVGLQLPAELHHYLYHGMIDSRVLNWLISGKIKLSAPLAGGGHEVYRRLVREQLDPWRKQALALIAFCLSRYYQRKEFVTQVWYGTEFDQKFSMGDLTSDKQSISGWRVKDAELNGQLKIVQAKENHVTLGSLQFALSSIADAKFVPKTISPTRRSGSEPQLQSLEEITCNVLWRLLQMRGYIDKEHQLTDWGKFLQLALEKVGDSAQRAESIFLVVELLRLDLLEKAPDFHNDFGDGSKLGTDNDQKNGLLVSAVACTGKLMHEPNQYKGPLYFNHLAYHCLIEEIRLALRDLIDMILVTMFLDDEVERIRDDYLKIAASLPFRDHWSAGLGFLSTYFLYELAAAGLNGSNSKFGPKEPEEAIGVVIGEMSRTNVRDSLKTIGGLWDALITALKSAPTDVMSSEHKKSWLEADEWYHARRVHIDD</sequence>
<dbReference type="GO" id="GO:0006417">
    <property type="term" value="P:regulation of translation"/>
    <property type="evidence" value="ECO:0007669"/>
    <property type="project" value="UniProtKB-KW"/>
</dbReference>
<feature type="domain" description="Post-transcriptional regulator MKT1 N-terminal" evidence="4">
    <location>
        <begin position="339"/>
        <end position="428"/>
    </location>
</feature>
<name>A0A8H3FJK7_9LECA</name>
<reference evidence="5" key="1">
    <citation type="submission" date="2021-03" db="EMBL/GenBank/DDBJ databases">
        <authorList>
            <person name="Tagirdzhanova G."/>
        </authorList>
    </citation>
    <scope>NUCLEOTIDE SEQUENCE</scope>
</reference>
<keyword evidence="1" id="KW-0810">Translation regulation</keyword>
<dbReference type="Proteomes" id="UP000664169">
    <property type="component" value="Unassembled WGS sequence"/>
</dbReference>
<dbReference type="InterPro" id="IPR022040">
    <property type="entry name" value="MKT1_N"/>
</dbReference>
<gene>
    <name evidence="5" type="ORF">GOMPHAMPRED_003980</name>
</gene>
<comment type="caution">
    <text evidence="5">The sequence shown here is derived from an EMBL/GenBank/DDBJ whole genome shotgun (WGS) entry which is preliminary data.</text>
</comment>
<dbReference type="InterPro" id="IPR022039">
    <property type="entry name" value="MKT1_C"/>
</dbReference>
<feature type="domain" description="Post-transcriptional regulator MKT1 C-terminal" evidence="3">
    <location>
        <begin position="519"/>
        <end position="761"/>
    </location>
</feature>
<dbReference type="SUPFAM" id="SSF88723">
    <property type="entry name" value="PIN domain-like"/>
    <property type="match status" value="1"/>
</dbReference>
<dbReference type="InterPro" id="IPR029060">
    <property type="entry name" value="PIN-like_dom_sf"/>
</dbReference>
<evidence type="ECO:0000313" key="6">
    <source>
        <dbReference type="Proteomes" id="UP000664169"/>
    </source>
</evidence>
<protein>
    <submittedName>
        <fullName evidence="5">Uncharacterized protein</fullName>
    </submittedName>
</protein>
<organism evidence="5 6">
    <name type="scientific">Gomphillus americanus</name>
    <dbReference type="NCBI Taxonomy" id="1940652"/>
    <lineage>
        <taxon>Eukaryota</taxon>
        <taxon>Fungi</taxon>
        <taxon>Dikarya</taxon>
        <taxon>Ascomycota</taxon>
        <taxon>Pezizomycotina</taxon>
        <taxon>Lecanoromycetes</taxon>
        <taxon>OSLEUM clade</taxon>
        <taxon>Ostropomycetidae</taxon>
        <taxon>Ostropales</taxon>
        <taxon>Graphidaceae</taxon>
        <taxon>Gomphilloideae</taxon>
        <taxon>Gomphillus</taxon>
    </lineage>
</organism>
<dbReference type="EMBL" id="CAJPDQ010000024">
    <property type="protein sequence ID" value="CAF9925831.1"/>
    <property type="molecule type" value="Genomic_DNA"/>
</dbReference>
<evidence type="ECO:0000259" key="3">
    <source>
        <dbReference type="Pfam" id="PF12246"/>
    </source>
</evidence>
<accession>A0A8H3FJK7</accession>
<evidence type="ECO:0000313" key="5">
    <source>
        <dbReference type="EMBL" id="CAF9925831.1"/>
    </source>
</evidence>
<evidence type="ECO:0000256" key="2">
    <source>
        <dbReference type="ARBA" id="ARBA00024023"/>
    </source>
</evidence>
<dbReference type="AlphaFoldDB" id="A0A8H3FJK7"/>